<dbReference type="EMBL" id="JAIZPD010000005">
    <property type="protein sequence ID" value="KAH0962876.1"/>
    <property type="molecule type" value="Genomic_DNA"/>
</dbReference>
<dbReference type="InterPro" id="IPR001680">
    <property type="entry name" value="WD40_rpt"/>
</dbReference>
<evidence type="ECO:0000313" key="5">
    <source>
        <dbReference type="EMBL" id="KAH0962876.1"/>
    </source>
</evidence>
<dbReference type="InterPro" id="IPR015943">
    <property type="entry name" value="WD40/YVTN_repeat-like_dom_sf"/>
</dbReference>
<keyword evidence="1 3" id="KW-0853">WD repeat</keyword>
<dbReference type="OrthoDB" id="4927664at2759"/>
<feature type="repeat" description="WD" evidence="3">
    <location>
        <begin position="744"/>
        <end position="785"/>
    </location>
</feature>
<evidence type="ECO:0000256" key="3">
    <source>
        <dbReference type="PROSITE-ProRule" id="PRU00221"/>
    </source>
</evidence>
<dbReference type="Proteomes" id="UP000824596">
    <property type="component" value="Unassembled WGS sequence"/>
</dbReference>
<dbReference type="InterPro" id="IPR007111">
    <property type="entry name" value="NACHT_NTPase"/>
</dbReference>
<evidence type="ECO:0000256" key="1">
    <source>
        <dbReference type="ARBA" id="ARBA00022574"/>
    </source>
</evidence>
<dbReference type="Gene3D" id="2.130.10.10">
    <property type="entry name" value="YVTN repeat-like/Quinoprotein amine dehydrogenase"/>
    <property type="match status" value="3"/>
</dbReference>
<dbReference type="InterPro" id="IPR027417">
    <property type="entry name" value="P-loop_NTPase"/>
</dbReference>
<dbReference type="SUPFAM" id="SSF52540">
    <property type="entry name" value="P-loop containing nucleoside triphosphate hydrolases"/>
    <property type="match status" value="1"/>
</dbReference>
<evidence type="ECO:0000256" key="2">
    <source>
        <dbReference type="ARBA" id="ARBA00022737"/>
    </source>
</evidence>
<dbReference type="Gene3D" id="3.40.50.300">
    <property type="entry name" value="P-loop containing nucleotide triphosphate hydrolases"/>
    <property type="match status" value="1"/>
</dbReference>
<dbReference type="PROSITE" id="PS50294">
    <property type="entry name" value="WD_REPEATS_REGION"/>
    <property type="match status" value="4"/>
</dbReference>
<dbReference type="InterPro" id="IPR031359">
    <property type="entry name" value="NACHT_N"/>
</dbReference>
<dbReference type="CDD" id="cd00200">
    <property type="entry name" value="WD40"/>
    <property type="match status" value="1"/>
</dbReference>
<dbReference type="PANTHER" id="PTHR10039">
    <property type="entry name" value="AMELOGENIN"/>
    <property type="match status" value="1"/>
</dbReference>
<dbReference type="InterPro" id="IPR036322">
    <property type="entry name" value="WD40_repeat_dom_sf"/>
</dbReference>
<name>A0A9P8MZ07_9HYPO</name>
<dbReference type="InterPro" id="IPR056884">
    <property type="entry name" value="NPHP3-like_N"/>
</dbReference>
<organism evidence="5 6">
    <name type="scientific">Hirsutella rhossiliensis</name>
    <dbReference type="NCBI Taxonomy" id="111463"/>
    <lineage>
        <taxon>Eukaryota</taxon>
        <taxon>Fungi</taxon>
        <taxon>Dikarya</taxon>
        <taxon>Ascomycota</taxon>
        <taxon>Pezizomycotina</taxon>
        <taxon>Sordariomycetes</taxon>
        <taxon>Hypocreomycetidae</taxon>
        <taxon>Hypocreales</taxon>
        <taxon>Ophiocordycipitaceae</taxon>
        <taxon>Hirsutella</taxon>
    </lineage>
</organism>
<dbReference type="PROSITE" id="PS50837">
    <property type="entry name" value="NACHT"/>
    <property type="match status" value="1"/>
</dbReference>
<comment type="caution">
    <text evidence="5">The sequence shown here is derived from an EMBL/GenBank/DDBJ whole genome shotgun (WGS) entry which is preliminary data.</text>
</comment>
<dbReference type="PROSITE" id="PS50082">
    <property type="entry name" value="WD_REPEATS_2"/>
    <property type="match status" value="4"/>
</dbReference>
<dbReference type="PRINTS" id="PR00320">
    <property type="entry name" value="GPROTEINBRPT"/>
</dbReference>
<keyword evidence="2" id="KW-0677">Repeat</keyword>
<dbReference type="Pfam" id="PF00400">
    <property type="entry name" value="WD40"/>
    <property type="match status" value="4"/>
</dbReference>
<dbReference type="Pfam" id="PF24883">
    <property type="entry name" value="NPHP3_N"/>
    <property type="match status" value="1"/>
</dbReference>
<feature type="repeat" description="WD" evidence="3">
    <location>
        <begin position="996"/>
        <end position="1028"/>
    </location>
</feature>
<dbReference type="SUPFAM" id="SSF50978">
    <property type="entry name" value="WD40 repeat-like"/>
    <property type="match status" value="1"/>
</dbReference>
<dbReference type="GeneID" id="68354515"/>
<dbReference type="RefSeq" id="XP_044720389.1">
    <property type="nucleotide sequence ID" value="XM_044863857.1"/>
</dbReference>
<dbReference type="InterPro" id="IPR019775">
    <property type="entry name" value="WD40_repeat_CS"/>
</dbReference>
<dbReference type="InterPro" id="IPR020472">
    <property type="entry name" value="WD40_PAC1"/>
</dbReference>
<keyword evidence="6" id="KW-1185">Reference proteome</keyword>
<dbReference type="SMART" id="SM00320">
    <property type="entry name" value="WD40"/>
    <property type="match status" value="7"/>
</dbReference>
<reference evidence="5" key="1">
    <citation type="submission" date="2021-09" db="EMBL/GenBank/DDBJ databases">
        <title>A high-quality genome of the endoparasitic fungus Hirsutella rhossiliensis with a comparison of Hirsutella genomes reveals transposable elements contributing to genome size variation.</title>
        <authorList>
            <person name="Lin R."/>
            <person name="Jiao Y."/>
            <person name="Sun X."/>
            <person name="Ling J."/>
            <person name="Xie B."/>
            <person name="Cheng X."/>
        </authorList>
    </citation>
    <scope>NUCLEOTIDE SEQUENCE</scope>
    <source>
        <strain evidence="5">HR02</strain>
    </source>
</reference>
<protein>
    <submittedName>
        <fullName evidence="5">WD domain, g-beta repeat domain-containing protein</fullName>
    </submittedName>
</protein>
<sequence>MAQEDSKERVRQMQRIAEAGLSKIEKEQGIKQAVLPFVRPITLAIDLAKGAAQAVPQAAIACAVVSFALQLSLNPIEESKKCQDGMQHVVDRIQWYTELEPLTLRFGQNLDKSFEKIRTRLKYQVVQVYKELLLFLMKSVCWCYRSRVVAFLRDTIKLNDWDGGTKALKEAEADLERHSRLLRGHESLSHVSDIESNTLVIKDQLTGMLSMQQSLRDEQCLQDLFITYPEYDKQRIESIKGGLLRDPCRWVLQNDSFRRWRDGQENRLLWIKGDPGKGKTMLLCGIIDELSLSVSKTDRLAYFYCQATDLRINNGVAVLRGLVYMLAREHQELLCHVQKKHSGASKSVFQDENAWFVLSDILSNMIQNSNLGNTYLVIDALDECIVGQQELLELIVELSSKIRSVKWIVSSRNLQTIGDVLETATRDLTISLELNHSSVSEAVEWYTKHKVQELARKKRYGKETRTAVLKHLLANAQGTFLWVALVCHRFPPGLDCLYQRMMHLVNQSEDGELCKQILACVATVYRPLELEEMAEGGTESTMQSITSLCGSFITSRQGTRTIQFVHQSAKDFLLDHQGQWLGPALLKAHEFIFHQSLRAMGTTLAEDVYTLLDPAFPIQRIETPRPDPLQAVRYSCVYWVDHLVEWDPQAHGSDTLLQAFKGVDLFLRRKLLQWLESLSLIRSISEGGLALLKLLELLQLYSSALIFSPNLSLTRKQFERDHEIEWMTLKPKMADEWDAHRQTLQGHTDHVRSIAFSPDMSLVASSSEDCSIRIWKFATGSSLQILTGHSEWVHSTAFSHDGKIVVSGSYDGTIKVWGLSDGKCLQTLADDHTKRVTESKGPSEMNGVRSIGGQNIHQHAWPTSPAEAADPLSRVWVAFVNNYHSISDIEIQNLSRMSLTKFQVNDAQSKYSDPIFSLDGTLVLLTTSKQRTLWQTTTNTCLLRLDLGFYVSGFHDVISPNNELVAVKIRQDIQVIHISTKAVIQTLKGLGFEGPTLSFSPDSRFLASGFQDGTVKIWDLSVGQNGSIEAHSERVLTVHCSETDNTVVSISLNDIMTWDPAGRRTSQSVDPHVIMTPLLSHEPPLMLVVPKTEENVVHVKALTSHDMLYTLEGHDDGIYFIGASPDEEILATASADGTCRIWNLRDGKCTNAIDITVEGQPKYDTELAFSHDNKLLASWGRQEIRVFDAVTGNLVQSWGNHHQTAMMEFSPNSDELIALSKMGAVSIWGSSHGQCMQTMDVGTNLKSMAFDVSGSRLVTNVGTIVLGPRDRTDETAAHGIALHREGYGLSADGEWITLHGKDVLWLPQDYRPSRDWRELAVVAFTKSQVAIGCASGRVLILRFKPPRTSV</sequence>
<gene>
    <name evidence="5" type="ORF">HRG_05386</name>
</gene>
<accession>A0A9P8MZ07</accession>
<evidence type="ECO:0000259" key="4">
    <source>
        <dbReference type="PROSITE" id="PS50837"/>
    </source>
</evidence>
<proteinExistence type="predicted"/>
<feature type="repeat" description="WD" evidence="3">
    <location>
        <begin position="1111"/>
        <end position="1152"/>
    </location>
</feature>
<feature type="repeat" description="WD" evidence="3">
    <location>
        <begin position="786"/>
        <end position="827"/>
    </location>
</feature>
<evidence type="ECO:0000313" key="6">
    <source>
        <dbReference type="Proteomes" id="UP000824596"/>
    </source>
</evidence>
<dbReference type="PROSITE" id="PS00678">
    <property type="entry name" value="WD_REPEATS_1"/>
    <property type="match status" value="2"/>
</dbReference>
<dbReference type="Pfam" id="PF17100">
    <property type="entry name" value="NACHT_N"/>
    <property type="match status" value="1"/>
</dbReference>
<feature type="domain" description="NACHT" evidence="4">
    <location>
        <begin position="267"/>
        <end position="487"/>
    </location>
</feature>